<dbReference type="Proteomes" id="UP001597213">
    <property type="component" value="Unassembled WGS sequence"/>
</dbReference>
<gene>
    <name evidence="1" type="ORF">ACFSCT_16290</name>
</gene>
<dbReference type="EMBL" id="JBHUEN010000046">
    <property type="protein sequence ID" value="MFD1883277.1"/>
    <property type="molecule type" value="Genomic_DNA"/>
</dbReference>
<accession>A0ABW4RAX3</accession>
<organism evidence="1 2">
    <name type="scientific">Paracoccus pacificus</name>
    <dbReference type="NCBI Taxonomy" id="1463598"/>
    <lineage>
        <taxon>Bacteria</taxon>
        <taxon>Pseudomonadati</taxon>
        <taxon>Pseudomonadota</taxon>
        <taxon>Alphaproteobacteria</taxon>
        <taxon>Rhodobacterales</taxon>
        <taxon>Paracoccaceae</taxon>
        <taxon>Paracoccus</taxon>
    </lineage>
</organism>
<proteinExistence type="predicted"/>
<evidence type="ECO:0008006" key="3">
    <source>
        <dbReference type="Google" id="ProtNLM"/>
    </source>
</evidence>
<protein>
    <recommendedName>
        <fullName evidence="3">DAC domain-containing protein</fullName>
    </recommendedName>
</protein>
<name>A0ABW4RAX3_9RHOB</name>
<comment type="caution">
    <text evidence="1">The sequence shown here is derived from an EMBL/GenBank/DDBJ whole genome shotgun (WGS) entry which is preliminary data.</text>
</comment>
<reference evidence="2" key="1">
    <citation type="journal article" date="2019" name="Int. J. Syst. Evol. Microbiol.">
        <title>The Global Catalogue of Microorganisms (GCM) 10K type strain sequencing project: providing services to taxonomists for standard genome sequencing and annotation.</title>
        <authorList>
            <consortium name="The Broad Institute Genomics Platform"/>
            <consortium name="The Broad Institute Genome Sequencing Center for Infectious Disease"/>
            <person name="Wu L."/>
            <person name="Ma J."/>
        </authorList>
    </citation>
    <scope>NUCLEOTIDE SEQUENCE [LARGE SCALE GENOMIC DNA]</scope>
    <source>
        <strain evidence="2">CCUG 56029</strain>
    </source>
</reference>
<evidence type="ECO:0000313" key="2">
    <source>
        <dbReference type="Proteomes" id="UP001597213"/>
    </source>
</evidence>
<dbReference type="RefSeq" id="WP_379144513.1">
    <property type="nucleotide sequence ID" value="NZ_JBHUEN010000046.1"/>
</dbReference>
<sequence length="416" mass="45336">MDEALLREISEKYLLPFFSGATINSTTQSSSSSDKLVAFLDPQVIGYKVHRADAYRLQFRRDQPFAKTRDPARETRVIEAFVEILGGMSQALKGDLKDDLLSTFQRRVVAHALAERGEAKNLLAVIDQMALWGTRLYEGAPIASAIGLDPENHGSSTISLASVTRNDFGAVLSNGFDTLLVFDGELRFARHEVLEPSVSGNGTCPWRHAAIAEWTRKRDGRVAVVLNRLGEILAFRDGQLLFARRGGVWHFLTHDPVIRQMGVPKNETIRRAIYETALDASFARTGACLGVIGAGAGRSWEGMVSEHDRLTLSLSDKARTISKIIRGREFHNLERTLRQELVAIDGATVINHQGEVLAVGAILKIDGGSTGGGRTAAAKTIARLGLGIKVSQDGGITAYRPMRGKTKNLGTAFSVM</sequence>
<keyword evidence="2" id="KW-1185">Reference proteome</keyword>
<evidence type="ECO:0000313" key="1">
    <source>
        <dbReference type="EMBL" id="MFD1883277.1"/>
    </source>
</evidence>